<dbReference type="SMART" id="SM00089">
    <property type="entry name" value="PKD"/>
    <property type="match status" value="1"/>
</dbReference>
<evidence type="ECO:0000259" key="1">
    <source>
        <dbReference type="PROSITE" id="PS50093"/>
    </source>
</evidence>
<organism evidence="2 3">
    <name type="scientific">Eiseniibacteriota bacterium</name>
    <dbReference type="NCBI Taxonomy" id="2212470"/>
    <lineage>
        <taxon>Bacteria</taxon>
        <taxon>Candidatus Eiseniibacteriota</taxon>
    </lineage>
</organism>
<proteinExistence type="predicted"/>
<dbReference type="PROSITE" id="PS50093">
    <property type="entry name" value="PKD"/>
    <property type="match status" value="1"/>
</dbReference>
<evidence type="ECO:0000313" key="3">
    <source>
        <dbReference type="Proteomes" id="UP000317366"/>
    </source>
</evidence>
<dbReference type="InterPro" id="IPR000601">
    <property type="entry name" value="PKD_dom"/>
</dbReference>
<dbReference type="EMBL" id="VBOX01000023">
    <property type="protein sequence ID" value="TMQ65285.1"/>
    <property type="molecule type" value="Genomic_DNA"/>
</dbReference>
<sequence length="622" mass="65695">MNEDTKDCSRPAGPSLRAAMIVLLLFALCGHGTASAQYMFLDANGDSLYSGADSYSIPPLSSATVDVYLVTNRNRDGSTVTCQDASEAGLNSYTVNLYAGDAPMSFTNVVNMMPGMVESEPLVTYDYALTVGFAGSETLPPGKYHLLRMTVTTLPTRLSAGCAELAIVPFSCYSPPGVVTSFGSSCAGARGDGVLRLGEDWVDNGYILGCTDNIGRAPAILCPAEIIGREGQPLSFRVTVKDPDCPTQLSFGAYPFPPGATLTPLTGFVAGEATATVAWTPTRGQAGAHTMTFEAHETYVPLQGTCSTRVTILPANAPPVAEAGGPYSGIQDVPITFDGRQSSDPEGAPLQYLWEFGDGTRGAGPTPAHIYKSGGTFTVTLTVTDPDSLSSQDGTDASITSVLPVRVFATKAKATKIPDGNPFTWFQVEAVPEAGFALEEVLPSSVRLHYENSTCGSVDIPSSTRKSLSIGDTDGNGLPEYTSCFTREGMTALAPCLPHGTATILLELWGSLSTGGLIHGEFSHTFILKEGFFEPAVSPNPLKPTSTLEFRTTMAGFVNARLFDIHGRCVATFVDDSSMEAGYHRIQLGGVEGGLRLPSGVYYVRVAGEHDGVRSRAVMILR</sequence>
<dbReference type="InterPro" id="IPR022409">
    <property type="entry name" value="PKD/Chitinase_dom"/>
</dbReference>
<comment type="caution">
    <text evidence="2">The sequence shown here is derived from an EMBL/GenBank/DDBJ whole genome shotgun (WGS) entry which is preliminary data.</text>
</comment>
<dbReference type="InterPro" id="IPR035986">
    <property type="entry name" value="PKD_dom_sf"/>
</dbReference>
<dbReference type="CDD" id="cd00146">
    <property type="entry name" value="PKD"/>
    <property type="match status" value="1"/>
</dbReference>
<evidence type="ECO:0000313" key="2">
    <source>
        <dbReference type="EMBL" id="TMQ65285.1"/>
    </source>
</evidence>
<feature type="domain" description="PKD" evidence="1">
    <location>
        <begin position="318"/>
        <end position="385"/>
    </location>
</feature>
<dbReference type="SUPFAM" id="SSF49299">
    <property type="entry name" value="PKD domain"/>
    <property type="match status" value="1"/>
</dbReference>
<dbReference type="InterPro" id="IPR013783">
    <property type="entry name" value="Ig-like_fold"/>
</dbReference>
<dbReference type="Gene3D" id="2.60.40.10">
    <property type="entry name" value="Immunoglobulins"/>
    <property type="match status" value="2"/>
</dbReference>
<dbReference type="AlphaFoldDB" id="A0A538TNU7"/>
<reference evidence="2 3" key="1">
    <citation type="journal article" date="2019" name="Nat. Microbiol.">
        <title>Mediterranean grassland soil C-N compound turnover is dependent on rainfall and depth, and is mediated by genomically divergent microorganisms.</title>
        <authorList>
            <person name="Diamond S."/>
            <person name="Andeer P.F."/>
            <person name="Li Z."/>
            <person name="Crits-Christoph A."/>
            <person name="Burstein D."/>
            <person name="Anantharaman K."/>
            <person name="Lane K.R."/>
            <person name="Thomas B.C."/>
            <person name="Pan C."/>
            <person name="Northen T.R."/>
            <person name="Banfield J.F."/>
        </authorList>
    </citation>
    <scope>NUCLEOTIDE SEQUENCE [LARGE SCALE GENOMIC DNA]</scope>
    <source>
        <strain evidence="2">WS_7</strain>
    </source>
</reference>
<gene>
    <name evidence="2" type="ORF">E6K77_03035</name>
</gene>
<accession>A0A538TNU7</accession>
<protein>
    <submittedName>
        <fullName evidence="2">PKD domain-containing protein</fullName>
    </submittedName>
</protein>
<dbReference type="Proteomes" id="UP000317366">
    <property type="component" value="Unassembled WGS sequence"/>
</dbReference>
<dbReference type="Pfam" id="PF18911">
    <property type="entry name" value="PKD_4"/>
    <property type="match status" value="1"/>
</dbReference>
<name>A0A538TNU7_UNCEI</name>